<dbReference type="InterPro" id="IPR007557">
    <property type="entry name" value="PSP1_C"/>
</dbReference>
<keyword evidence="4" id="KW-1185">Reference proteome</keyword>
<feature type="region of interest" description="Disordered" evidence="1">
    <location>
        <begin position="267"/>
        <end position="421"/>
    </location>
</feature>
<dbReference type="GO" id="GO:0005737">
    <property type="term" value="C:cytoplasm"/>
    <property type="evidence" value="ECO:0007669"/>
    <property type="project" value="TreeGrafter"/>
</dbReference>
<feature type="compositionally biased region" description="Basic residues" evidence="1">
    <location>
        <begin position="407"/>
        <end position="421"/>
    </location>
</feature>
<evidence type="ECO:0000313" key="3">
    <source>
        <dbReference type="EMBL" id="AJF07956.1"/>
    </source>
</evidence>
<organism evidence="3 4">
    <name type="scientific">Geoalkalibacter subterraneus</name>
    <dbReference type="NCBI Taxonomy" id="483547"/>
    <lineage>
        <taxon>Bacteria</taxon>
        <taxon>Pseudomonadati</taxon>
        <taxon>Thermodesulfobacteriota</taxon>
        <taxon>Desulfuromonadia</taxon>
        <taxon>Desulfuromonadales</taxon>
        <taxon>Geoalkalibacteraceae</taxon>
        <taxon>Geoalkalibacter</taxon>
    </lineage>
</organism>
<dbReference type="KEGG" id="gsb:GSUB_07505"/>
<protein>
    <recommendedName>
        <fullName evidence="2">PSP1 C-terminal domain-containing protein</fullName>
    </recommendedName>
</protein>
<evidence type="ECO:0000259" key="2">
    <source>
        <dbReference type="PROSITE" id="PS51411"/>
    </source>
</evidence>
<accession>A0A0B5FWH1</accession>
<dbReference type="PANTHER" id="PTHR43830">
    <property type="entry name" value="PROTEIN PSP1"/>
    <property type="match status" value="1"/>
</dbReference>
<name>A0A0B5FWH1_9BACT</name>
<evidence type="ECO:0000313" key="4">
    <source>
        <dbReference type="Proteomes" id="UP000035036"/>
    </source>
</evidence>
<dbReference type="Proteomes" id="UP000035036">
    <property type="component" value="Chromosome"/>
</dbReference>
<evidence type="ECO:0000256" key="1">
    <source>
        <dbReference type="SAM" id="MobiDB-lite"/>
    </source>
</evidence>
<sequence length="421" mass="47531">MIRVLSIKFRDAGRLYDFDAGDLELSKGDQVVVETERGRALGLVVTPPHEVAPENLNDSLKKVLRKATDEDLAIDARYKDQEQQAFEYCKKRIEERGMDMKLVRAEYLFEGSKVIFYFTADGRVDFRELVKDLAHNLHTRIEMRQIGVRDEAKLLGGVGVCGRELCCCTFLREFNPVSVKMAKEQGLALNPGKISGQCGRLLCCLGYEYETYCHLKRRMPKIGRIIKLGKREAMVLSVDIFAGKVKVRLDDGKDAVLTARDIELGEIPDASPPAAEEIPLHPALKSPDGKQEKEQRRPKPDQEKKIDQEKGGKPEQKGPADAGSEQKSKRKRRGRSSRGRSRKKEDTSRSAENPSAPAKPRQESADKPEKRRPEKSVKADSTPNRDEQQKGGQPGQQGQPAKPRSGEKKRRPRRRPRKKDQ</sequence>
<dbReference type="InterPro" id="IPR047767">
    <property type="entry name" value="PSP1-like"/>
</dbReference>
<dbReference type="OrthoDB" id="9779344at2"/>
<dbReference type="STRING" id="483547.GSUB_07505"/>
<feature type="domain" description="PSP1 C-terminal" evidence="2">
    <location>
        <begin position="61"/>
        <end position="146"/>
    </location>
</feature>
<dbReference type="EMBL" id="CP010311">
    <property type="protein sequence ID" value="AJF07956.1"/>
    <property type="molecule type" value="Genomic_DNA"/>
</dbReference>
<dbReference type="Pfam" id="PF04468">
    <property type="entry name" value="PSP1"/>
    <property type="match status" value="1"/>
</dbReference>
<proteinExistence type="predicted"/>
<feature type="compositionally biased region" description="Basic residues" evidence="1">
    <location>
        <begin position="328"/>
        <end position="342"/>
    </location>
</feature>
<reference evidence="3 4" key="1">
    <citation type="journal article" date="2015" name="Genome Announc.">
        <title>Genomes of Geoalkalibacter ferrihydriticus Z-0531T and Geoalkalibacter subterraneus Red1T, Two Haloalkaliphilic Metal-Reducing Deltaproteobacteria.</title>
        <authorList>
            <person name="Badalamenti J.P."/>
            <person name="Krajmalnik-Brown R."/>
            <person name="Torres C.I."/>
            <person name="Bond D.R."/>
        </authorList>
    </citation>
    <scope>NUCLEOTIDE SEQUENCE [LARGE SCALE GENOMIC DNA]</scope>
    <source>
        <strain evidence="3 4">Red1</strain>
    </source>
</reference>
<dbReference type="PROSITE" id="PS51411">
    <property type="entry name" value="PSP1_C"/>
    <property type="match status" value="1"/>
</dbReference>
<dbReference type="AlphaFoldDB" id="A0A0B5FWH1"/>
<dbReference type="HOGENOM" id="CLU_033149_2_0_7"/>
<feature type="compositionally biased region" description="Basic and acidic residues" evidence="1">
    <location>
        <begin position="287"/>
        <end position="318"/>
    </location>
</feature>
<gene>
    <name evidence="3" type="ORF">GSUB_07505</name>
</gene>
<dbReference type="NCBIfam" id="NF041131">
    <property type="entry name" value="RicT_YaaT_fam"/>
    <property type="match status" value="1"/>
</dbReference>
<dbReference type="PANTHER" id="PTHR43830:SF3">
    <property type="entry name" value="PROTEIN PSP1"/>
    <property type="match status" value="1"/>
</dbReference>
<feature type="compositionally biased region" description="Basic and acidic residues" evidence="1">
    <location>
        <begin position="360"/>
        <end position="389"/>
    </location>
</feature>